<dbReference type="Pfam" id="PF18423">
    <property type="entry name" value="zf_CopZ"/>
    <property type="match status" value="1"/>
</dbReference>
<keyword evidence="5" id="KW-1185">Reference proteome</keyword>
<evidence type="ECO:0000313" key="5">
    <source>
        <dbReference type="Proteomes" id="UP000322283"/>
    </source>
</evidence>
<dbReference type="EMBL" id="VCDX01000003">
    <property type="protein sequence ID" value="TYL13987.1"/>
    <property type="molecule type" value="Genomic_DNA"/>
</dbReference>
<dbReference type="OMA" id="ANTGHEC"/>
<proteinExistence type="predicted"/>
<dbReference type="KEGG" id="mtho:MOTHE_c10820"/>
<dbReference type="InterPro" id="IPR040890">
    <property type="entry name" value="Znf_CopZ"/>
</dbReference>
<evidence type="ECO:0000313" key="3">
    <source>
        <dbReference type="EMBL" id="TYL13987.1"/>
    </source>
</evidence>
<dbReference type="InterPro" id="IPR041854">
    <property type="entry name" value="BFD-like_2Fe2S-bd_dom_sf"/>
</dbReference>
<organism evidence="2 4">
    <name type="scientific">Neomoorella thermoacetica</name>
    <name type="common">Clostridium thermoaceticum</name>
    <dbReference type="NCBI Taxonomy" id="1525"/>
    <lineage>
        <taxon>Bacteria</taxon>
        <taxon>Bacillati</taxon>
        <taxon>Bacillota</taxon>
        <taxon>Clostridia</taxon>
        <taxon>Neomoorellales</taxon>
        <taxon>Neomoorellaceae</taxon>
        <taxon>Neomoorella</taxon>
    </lineage>
</organism>
<reference evidence="2 4" key="1">
    <citation type="submission" date="2016-08" db="EMBL/GenBank/DDBJ databases">
        <title>Moorella thermoacetica DSM 103132.</title>
        <authorList>
            <person name="Jendresen C.B."/>
            <person name="Redl S.M."/>
            <person name="Jensen T.O."/>
            <person name="Nielsen A.T."/>
        </authorList>
    </citation>
    <scope>NUCLEOTIDE SEQUENCE [LARGE SCALE GENOMIC DNA]</scope>
    <source>
        <strain evidence="2 4">DSM 103132</strain>
    </source>
</reference>
<evidence type="ECO:0000259" key="1">
    <source>
        <dbReference type="Pfam" id="PF18423"/>
    </source>
</evidence>
<dbReference type="AlphaFoldDB" id="A0A1D7XA88"/>
<feature type="domain" description="CopZ zinc binding" evidence="1">
    <location>
        <begin position="15"/>
        <end position="75"/>
    </location>
</feature>
<protein>
    <submittedName>
        <fullName evidence="2">BFD-like [2Fe-2S] binding domain protein</fullName>
    </submittedName>
</protein>
<dbReference type="Gene3D" id="1.10.10.1100">
    <property type="entry name" value="BFD-like [2Fe-2S]-binding domain"/>
    <property type="match status" value="1"/>
</dbReference>
<accession>A0A1D7XA88</accession>
<dbReference type="Proteomes" id="UP000094598">
    <property type="component" value="Chromosome"/>
</dbReference>
<sequence length="136" mass="14851">MGLEICGSEHGSSAKPCPECGTVGKRVAGITVASLLNTAVREKISDTQYNLCLSPSCKVVYYGDDGSLFTKDQVRVPVWFKEQASPRIICYCKNVTDSDILEHVVTRQCCNSLQDIRKHTRANTGHECLTKNPAGS</sequence>
<gene>
    <name evidence="2" type="ORF">Maut_01352</name>
    <name evidence="3" type="ORF">MTAT_13850</name>
</gene>
<dbReference type="KEGG" id="mthz:MOTHA_c11700"/>
<dbReference type="Gene3D" id="2.20.25.270">
    <property type="match status" value="1"/>
</dbReference>
<name>A0A1D7XA88_NEOTH</name>
<dbReference type="Proteomes" id="UP000322283">
    <property type="component" value="Unassembled WGS sequence"/>
</dbReference>
<reference evidence="3 5" key="2">
    <citation type="submission" date="2019-05" db="EMBL/GenBank/DDBJ databases">
        <title>Genome sequence of Moorella thermoacetica ATCC 33924.</title>
        <authorList>
            <person name="Poehlein A."/>
            <person name="Bengelsdorf F.R."/>
            <person name="Duerre P."/>
            <person name="Daniel R."/>
        </authorList>
    </citation>
    <scope>NUCLEOTIDE SEQUENCE [LARGE SCALE GENOMIC DNA]</scope>
    <source>
        <strain evidence="3 5">ATCC 33924</strain>
    </source>
</reference>
<evidence type="ECO:0000313" key="4">
    <source>
        <dbReference type="Proteomes" id="UP000094598"/>
    </source>
</evidence>
<dbReference type="EMBL" id="CP017019">
    <property type="protein sequence ID" value="AOQ23802.1"/>
    <property type="molecule type" value="Genomic_DNA"/>
</dbReference>
<evidence type="ECO:0000313" key="2">
    <source>
        <dbReference type="EMBL" id="AOQ23802.1"/>
    </source>
</evidence>